<proteinExistence type="predicted"/>
<evidence type="ECO:0000313" key="2">
    <source>
        <dbReference type="EMBL" id="RCG32691.1"/>
    </source>
</evidence>
<dbReference type="Proteomes" id="UP000253094">
    <property type="component" value="Unassembled WGS sequence"/>
</dbReference>
<protein>
    <submittedName>
        <fullName evidence="2">Uncharacterized protein</fullName>
    </submittedName>
</protein>
<evidence type="ECO:0000256" key="1">
    <source>
        <dbReference type="SAM" id="Phobius"/>
    </source>
</evidence>
<feature type="transmembrane region" description="Helical" evidence="1">
    <location>
        <begin position="21"/>
        <end position="40"/>
    </location>
</feature>
<accession>A0A367FQZ1</accession>
<gene>
    <name evidence="2" type="ORF">DQ384_04200</name>
</gene>
<organism evidence="2 3">
    <name type="scientific">Sphaerisporangium album</name>
    <dbReference type="NCBI Taxonomy" id="509200"/>
    <lineage>
        <taxon>Bacteria</taxon>
        <taxon>Bacillati</taxon>
        <taxon>Actinomycetota</taxon>
        <taxon>Actinomycetes</taxon>
        <taxon>Streptosporangiales</taxon>
        <taxon>Streptosporangiaceae</taxon>
        <taxon>Sphaerisporangium</taxon>
    </lineage>
</organism>
<feature type="transmembrane region" description="Helical" evidence="1">
    <location>
        <begin position="46"/>
        <end position="65"/>
    </location>
</feature>
<name>A0A367FQZ1_9ACTN</name>
<dbReference type="OrthoDB" id="511218at2"/>
<keyword evidence="1" id="KW-0812">Transmembrane</keyword>
<comment type="caution">
    <text evidence="2">The sequence shown here is derived from an EMBL/GenBank/DDBJ whole genome shotgun (WGS) entry which is preliminary data.</text>
</comment>
<dbReference type="AlphaFoldDB" id="A0A367FQZ1"/>
<keyword evidence="3" id="KW-1185">Reference proteome</keyword>
<dbReference type="EMBL" id="QOIL01000002">
    <property type="protein sequence ID" value="RCG32691.1"/>
    <property type="molecule type" value="Genomic_DNA"/>
</dbReference>
<sequence>MPLYRVSRIEWWTRLSGPVRLIASAGVGAVTGLLVHGVTLVNGRNLFIITGGVAGVATAVVMRMYRRSGRLTEVKITVPQVSELTFLVNDDSRQTAWKFFVETVSRISTQPLHDDEGLVREAMNSLYALFQNTRETLKASRPSQHVPGGQSVEHLAIHMLNAELRPFLSRWHPRLRDYEQDHPGGREADWPDNDECRADLRLLQRNMNAYAVGFARLAGVRDAQAMINVEGRRETGNDASA</sequence>
<evidence type="ECO:0000313" key="3">
    <source>
        <dbReference type="Proteomes" id="UP000253094"/>
    </source>
</evidence>
<keyword evidence="1" id="KW-0472">Membrane</keyword>
<keyword evidence="1" id="KW-1133">Transmembrane helix</keyword>
<reference evidence="2 3" key="1">
    <citation type="submission" date="2018-06" db="EMBL/GenBank/DDBJ databases">
        <title>Sphaerisporangium craniellae sp. nov., isolated from a marine sponge in the South China Sea.</title>
        <authorList>
            <person name="Li L."/>
        </authorList>
    </citation>
    <scope>NUCLEOTIDE SEQUENCE [LARGE SCALE GENOMIC DNA]</scope>
    <source>
        <strain evidence="2 3">CCTCC AA 208026</strain>
    </source>
</reference>